<sequence>MADAPMLHHHTTSADMWDPRTGAPTGQPSSAEDRATPTGISSSHQGDWLGGGDARWRRCWTETGLKLCLTSTAARSLLLAAGIISRYTRVNLLKTQDDFDVLLERITDFVYAEKHSRAPVASG</sequence>
<accession>A0A0E0N1Q1</accession>
<evidence type="ECO:0000313" key="3">
    <source>
        <dbReference type="Proteomes" id="UP000008022"/>
    </source>
</evidence>
<protein>
    <submittedName>
        <fullName evidence="2">Uncharacterized protein</fullName>
    </submittedName>
</protein>
<dbReference type="HOGENOM" id="CLU_2018985_0_0_1"/>
<reference evidence="2" key="2">
    <citation type="submission" date="2015-06" db="UniProtKB">
        <authorList>
            <consortium name="EnsemblPlants"/>
        </authorList>
    </citation>
    <scope>IDENTIFICATION</scope>
</reference>
<evidence type="ECO:0000313" key="2">
    <source>
        <dbReference type="EnsemblPlants" id="ORUFI01G32060.1"/>
    </source>
</evidence>
<dbReference type="AlphaFoldDB" id="A0A0E0N1Q1"/>
<keyword evidence="3" id="KW-1185">Reference proteome</keyword>
<dbReference type="Proteomes" id="UP000008022">
    <property type="component" value="Unassembled WGS sequence"/>
</dbReference>
<evidence type="ECO:0000256" key="1">
    <source>
        <dbReference type="SAM" id="MobiDB-lite"/>
    </source>
</evidence>
<feature type="region of interest" description="Disordered" evidence="1">
    <location>
        <begin position="1"/>
        <end position="53"/>
    </location>
</feature>
<name>A0A0E0N1Q1_ORYRU</name>
<reference evidence="3" key="1">
    <citation type="submission" date="2013-06" db="EMBL/GenBank/DDBJ databases">
        <authorList>
            <person name="Zhao Q."/>
        </authorList>
    </citation>
    <scope>NUCLEOTIDE SEQUENCE</scope>
    <source>
        <strain evidence="3">cv. W1943</strain>
    </source>
</reference>
<proteinExistence type="predicted"/>
<dbReference type="EnsemblPlants" id="ORUFI01G32060.1">
    <property type="protein sequence ID" value="ORUFI01G32060.1"/>
    <property type="gene ID" value="ORUFI01G32060"/>
</dbReference>
<organism evidence="2 3">
    <name type="scientific">Oryza rufipogon</name>
    <name type="common">Brownbeard rice</name>
    <name type="synonym">Asian wild rice</name>
    <dbReference type="NCBI Taxonomy" id="4529"/>
    <lineage>
        <taxon>Eukaryota</taxon>
        <taxon>Viridiplantae</taxon>
        <taxon>Streptophyta</taxon>
        <taxon>Embryophyta</taxon>
        <taxon>Tracheophyta</taxon>
        <taxon>Spermatophyta</taxon>
        <taxon>Magnoliopsida</taxon>
        <taxon>Liliopsida</taxon>
        <taxon>Poales</taxon>
        <taxon>Poaceae</taxon>
        <taxon>BOP clade</taxon>
        <taxon>Oryzoideae</taxon>
        <taxon>Oryzeae</taxon>
        <taxon>Oryzinae</taxon>
        <taxon>Oryza</taxon>
    </lineage>
</organism>
<dbReference type="Gramene" id="ORUFI01G32060.1">
    <property type="protein sequence ID" value="ORUFI01G32060.1"/>
    <property type="gene ID" value="ORUFI01G32060"/>
</dbReference>